<comment type="caution">
    <text evidence="2">The sequence shown here is derived from an EMBL/GenBank/DDBJ whole genome shotgun (WGS) entry which is preliminary data.</text>
</comment>
<dbReference type="EMBL" id="JBEPMY010000003">
    <property type="protein sequence ID" value="MET3754116.1"/>
    <property type="molecule type" value="Genomic_DNA"/>
</dbReference>
<organism evidence="2 3">
    <name type="scientific">Rhizobium binae</name>
    <dbReference type="NCBI Taxonomy" id="1138190"/>
    <lineage>
        <taxon>Bacteria</taxon>
        <taxon>Pseudomonadati</taxon>
        <taxon>Pseudomonadota</taxon>
        <taxon>Alphaproteobacteria</taxon>
        <taxon>Hyphomicrobiales</taxon>
        <taxon>Rhizobiaceae</taxon>
        <taxon>Rhizobium/Agrobacterium group</taxon>
        <taxon>Rhizobium</taxon>
    </lineage>
</organism>
<reference evidence="2 3" key="1">
    <citation type="submission" date="2024-06" db="EMBL/GenBank/DDBJ databases">
        <title>Genomic Encyclopedia of Type Strains, Phase IV (KMG-IV): sequencing the most valuable type-strain genomes for metagenomic binning, comparative biology and taxonomic classification.</title>
        <authorList>
            <person name="Goeker M."/>
        </authorList>
    </citation>
    <scope>NUCLEOTIDE SEQUENCE [LARGE SCALE GENOMIC DNA]</scope>
    <source>
        <strain evidence="2 3">DSM 29288</strain>
    </source>
</reference>
<keyword evidence="1" id="KW-1133">Transmembrane helix</keyword>
<protein>
    <submittedName>
        <fullName evidence="2">Uncharacterized protein</fullName>
    </submittedName>
</protein>
<name>A0ABV2MCC7_9HYPH</name>
<evidence type="ECO:0000313" key="2">
    <source>
        <dbReference type="EMBL" id="MET3754116.1"/>
    </source>
</evidence>
<feature type="transmembrane region" description="Helical" evidence="1">
    <location>
        <begin position="35"/>
        <end position="56"/>
    </location>
</feature>
<proteinExistence type="predicted"/>
<keyword evidence="3" id="KW-1185">Reference proteome</keyword>
<keyword evidence="1" id="KW-0812">Transmembrane</keyword>
<evidence type="ECO:0000256" key="1">
    <source>
        <dbReference type="SAM" id="Phobius"/>
    </source>
</evidence>
<keyword evidence="1" id="KW-0472">Membrane</keyword>
<evidence type="ECO:0000313" key="3">
    <source>
        <dbReference type="Proteomes" id="UP001549077"/>
    </source>
</evidence>
<gene>
    <name evidence="2" type="ORF">ABID08_001465</name>
</gene>
<dbReference type="Proteomes" id="UP001549077">
    <property type="component" value="Unassembled WGS sequence"/>
</dbReference>
<sequence length="141" mass="16446">MLSLDEPCLKGRFSGSSAALGHCLLIINEDAAMKLAHIILTAIIAAGAAFAAVAPASAMPADRPAMTAQGDMVQIRDGWRDNRWLDDGDWHADRGWRDGRDWGRADWRDDDRRWRRWRAERWQERREWRRDRDIPFWLYRG</sequence>
<accession>A0ABV2MCC7</accession>